<proteinExistence type="predicted"/>
<dbReference type="SUPFAM" id="SSF51182">
    <property type="entry name" value="RmlC-like cupins"/>
    <property type="match status" value="1"/>
</dbReference>
<accession>A0ABX5IP45</accession>
<comment type="caution">
    <text evidence="2">The sequence shown here is derived from an EMBL/GenBank/DDBJ whole genome shotgun (WGS) entry which is preliminary data.</text>
</comment>
<dbReference type="Proteomes" id="UP000240859">
    <property type="component" value="Unassembled WGS sequence"/>
</dbReference>
<evidence type="ECO:0000259" key="1">
    <source>
        <dbReference type="Pfam" id="PF07883"/>
    </source>
</evidence>
<organism evidence="2 3">
    <name type="scientific">Staphylococcus succinus</name>
    <dbReference type="NCBI Taxonomy" id="61015"/>
    <lineage>
        <taxon>Bacteria</taxon>
        <taxon>Bacillati</taxon>
        <taxon>Bacillota</taxon>
        <taxon>Bacilli</taxon>
        <taxon>Bacillales</taxon>
        <taxon>Staphylococcaceae</taxon>
        <taxon>Staphylococcus</taxon>
    </lineage>
</organism>
<sequence length="204" mass="23856">MMNQKRTNYTQDEIENEWVVRFDEIKGKAIPLMFIDSIVPGHNRLNYAFIGDTASENENYNPAITHPHGFQIGMVKAPKGNGPAFHTHEYIETFFVLTGKWRFYWGNSADEVEGEVILEPWDMISLPPYMYRGFENIEDEDAWVFSILEQHDVFDRPDPIWDPKVVKKGEEYNFSVNEKGKMIPPENFEELEKKMAEKLKMGDL</sequence>
<dbReference type="Gene3D" id="2.60.120.10">
    <property type="entry name" value="Jelly Rolls"/>
    <property type="match status" value="1"/>
</dbReference>
<dbReference type="InterPro" id="IPR013096">
    <property type="entry name" value="Cupin_2"/>
</dbReference>
<protein>
    <submittedName>
        <fullName evidence="2">Cupin domain-containing protein</fullName>
    </submittedName>
</protein>
<dbReference type="EMBL" id="PZFR01000029">
    <property type="protein sequence ID" value="PTI69049.1"/>
    <property type="molecule type" value="Genomic_DNA"/>
</dbReference>
<gene>
    <name evidence="2" type="ORF">BU057_06625</name>
</gene>
<dbReference type="Pfam" id="PF07883">
    <property type="entry name" value="Cupin_2"/>
    <property type="match status" value="1"/>
</dbReference>
<dbReference type="RefSeq" id="WP_101117815.1">
    <property type="nucleotide sequence ID" value="NZ_PZFR01000029.1"/>
</dbReference>
<reference evidence="2 3" key="1">
    <citation type="journal article" date="2016" name="Front. Microbiol.">
        <title>Comprehensive Phylogenetic Analysis of Bovine Non-aureus Staphylococci Species Based on Whole-Genome Sequencing.</title>
        <authorList>
            <person name="Naushad S."/>
            <person name="Barkema H.W."/>
            <person name="Luby C."/>
            <person name="Condas L.A."/>
            <person name="Nobrega D.B."/>
            <person name="Carson D.A."/>
            <person name="De Buck J."/>
        </authorList>
    </citation>
    <scope>NUCLEOTIDE SEQUENCE [LARGE SCALE GENOMIC DNA]</scope>
    <source>
        <strain evidence="2 3">SNUC 1084</strain>
    </source>
</reference>
<dbReference type="InterPro" id="IPR014710">
    <property type="entry name" value="RmlC-like_jellyroll"/>
</dbReference>
<dbReference type="InterPro" id="IPR011051">
    <property type="entry name" value="RmlC_Cupin_sf"/>
</dbReference>
<feature type="domain" description="Cupin type-2" evidence="1">
    <location>
        <begin position="76"/>
        <end position="147"/>
    </location>
</feature>
<evidence type="ECO:0000313" key="2">
    <source>
        <dbReference type="EMBL" id="PTI69049.1"/>
    </source>
</evidence>
<evidence type="ECO:0000313" key="3">
    <source>
        <dbReference type="Proteomes" id="UP000240859"/>
    </source>
</evidence>
<name>A0ABX5IP45_9STAP</name>
<keyword evidence="3" id="KW-1185">Reference proteome</keyword>